<evidence type="ECO:0000313" key="1">
    <source>
        <dbReference type="EMBL" id="MED6237187.1"/>
    </source>
</evidence>
<comment type="caution">
    <text evidence="1">The sequence shown here is derived from an EMBL/GenBank/DDBJ whole genome shotgun (WGS) entry which is preliminary data.</text>
</comment>
<dbReference type="Proteomes" id="UP001345963">
    <property type="component" value="Unassembled WGS sequence"/>
</dbReference>
<gene>
    <name evidence="1" type="ORF">ATANTOWER_020460</name>
</gene>
<proteinExistence type="predicted"/>
<protein>
    <submittedName>
        <fullName evidence="1">Uncharacterized protein</fullName>
    </submittedName>
</protein>
<organism evidence="1 2">
    <name type="scientific">Ataeniobius toweri</name>
    <dbReference type="NCBI Taxonomy" id="208326"/>
    <lineage>
        <taxon>Eukaryota</taxon>
        <taxon>Metazoa</taxon>
        <taxon>Chordata</taxon>
        <taxon>Craniata</taxon>
        <taxon>Vertebrata</taxon>
        <taxon>Euteleostomi</taxon>
        <taxon>Actinopterygii</taxon>
        <taxon>Neopterygii</taxon>
        <taxon>Teleostei</taxon>
        <taxon>Neoteleostei</taxon>
        <taxon>Acanthomorphata</taxon>
        <taxon>Ovalentaria</taxon>
        <taxon>Atherinomorphae</taxon>
        <taxon>Cyprinodontiformes</taxon>
        <taxon>Goodeidae</taxon>
        <taxon>Ataeniobius</taxon>
    </lineage>
</organism>
<evidence type="ECO:0000313" key="2">
    <source>
        <dbReference type="Proteomes" id="UP001345963"/>
    </source>
</evidence>
<reference evidence="1 2" key="1">
    <citation type="submission" date="2021-07" db="EMBL/GenBank/DDBJ databases">
        <authorList>
            <person name="Palmer J.M."/>
        </authorList>
    </citation>
    <scope>NUCLEOTIDE SEQUENCE [LARGE SCALE GENOMIC DNA]</scope>
    <source>
        <strain evidence="1 2">AT_MEX2019</strain>
        <tissue evidence="1">Muscle</tissue>
    </source>
</reference>
<dbReference type="EMBL" id="JAHUTI010014175">
    <property type="protein sequence ID" value="MED6237187.1"/>
    <property type="molecule type" value="Genomic_DNA"/>
</dbReference>
<keyword evidence="2" id="KW-1185">Reference proteome</keyword>
<name>A0ABU7AGE3_9TELE</name>
<accession>A0ABU7AGE3</accession>
<sequence length="99" mass="11348">MACPYFDYTLGPEIISTASLEQLQHTAILSWNNGLRRAGDGCEETPTCIAHNILHFALDEFLDGGINLWSCYLLRECFYNMFYTLFDILLVKSKPLTDY</sequence>